<dbReference type="InterPro" id="IPR036259">
    <property type="entry name" value="MFS_trans_sf"/>
</dbReference>
<keyword evidence="9" id="KW-1185">Reference proteome</keyword>
<evidence type="ECO:0000256" key="4">
    <source>
        <dbReference type="ARBA" id="ARBA00022989"/>
    </source>
</evidence>
<dbReference type="InterPro" id="IPR052714">
    <property type="entry name" value="MFS_Exporter"/>
</dbReference>
<sequence>MQKQPLWTKNFMGVSMSNFFLFLTFYLLMVTLPIYTMEQLNGSAAEIGLVVTIFLIGAIIVRPFSGIWIVHIGERKMLTISLTLILISSVLYCFSNSLITLLIFRFIHGLGFGMATTATNTLVAKLIPDNRRGEGMGYYATFMNLAMVLGPFIGLTLVQYISFTMIFIICTIFGVLSILFLSLISMKQIEAQSITKPKMQFTFKQLIYKKAVPISIVAGTLAIGYASILSFVSVYAAELNLISAASYFFVVYAVFLLASRPFTGKWFDQYGENVIIYPAILLFGIGVLLLSQAQGTFVFLLSGAVIGIGFGTITSALQTIAIRTASQHSIGMATSTYFTFFDTGIGFGSFILGTIAVSMGYSKLYFILGFFILACLGLYYLLHGRVQHSKPSEN</sequence>
<feature type="transmembrane region" description="Helical" evidence="6">
    <location>
        <begin position="337"/>
        <end position="358"/>
    </location>
</feature>
<feature type="transmembrane region" description="Helical" evidence="6">
    <location>
        <begin position="139"/>
        <end position="160"/>
    </location>
</feature>
<feature type="transmembrane region" description="Helical" evidence="6">
    <location>
        <begin position="47"/>
        <end position="70"/>
    </location>
</feature>
<name>A0A2X4Z0Q5_LEDLE</name>
<evidence type="ECO:0000256" key="3">
    <source>
        <dbReference type="ARBA" id="ARBA00022692"/>
    </source>
</evidence>
<feature type="transmembrane region" description="Helical" evidence="6">
    <location>
        <begin position="364"/>
        <end position="382"/>
    </location>
</feature>
<dbReference type="PROSITE" id="PS50850">
    <property type="entry name" value="MFS"/>
    <property type="match status" value="1"/>
</dbReference>
<accession>A0A2X4Z0Q5</accession>
<evidence type="ECO:0000256" key="2">
    <source>
        <dbReference type="ARBA" id="ARBA00022448"/>
    </source>
</evidence>
<evidence type="ECO:0000313" key="8">
    <source>
        <dbReference type="EMBL" id="SQI54204.1"/>
    </source>
</evidence>
<feature type="transmembrane region" description="Helical" evidence="6">
    <location>
        <begin position="274"/>
        <end position="291"/>
    </location>
</feature>
<protein>
    <submittedName>
        <fullName evidence="8">Major facilitator superfamily protein</fullName>
    </submittedName>
</protein>
<dbReference type="Pfam" id="PF07690">
    <property type="entry name" value="MFS_1"/>
    <property type="match status" value="1"/>
</dbReference>
<gene>
    <name evidence="8" type="primary">yhhS_2</name>
    <name evidence="8" type="ORF">NCTC4824_01289</name>
</gene>
<dbReference type="AlphaFoldDB" id="A0A2X4Z0Q5"/>
<feature type="domain" description="Major facilitator superfamily (MFS) profile" evidence="7">
    <location>
        <begin position="10"/>
        <end position="387"/>
    </location>
</feature>
<dbReference type="PANTHER" id="PTHR23531">
    <property type="entry name" value="QUINOLENE RESISTANCE PROTEIN NORA"/>
    <property type="match status" value="1"/>
</dbReference>
<dbReference type="GO" id="GO:0005886">
    <property type="term" value="C:plasma membrane"/>
    <property type="evidence" value="ECO:0007669"/>
    <property type="project" value="UniProtKB-SubCell"/>
</dbReference>
<comment type="subcellular location">
    <subcellularLocation>
        <location evidence="1">Cell membrane</location>
        <topology evidence="1">Multi-pass membrane protein</topology>
    </subcellularLocation>
</comment>
<feature type="transmembrane region" description="Helical" evidence="6">
    <location>
        <begin position="207"/>
        <end position="235"/>
    </location>
</feature>
<evidence type="ECO:0000256" key="1">
    <source>
        <dbReference type="ARBA" id="ARBA00004651"/>
    </source>
</evidence>
<organism evidence="8 9">
    <name type="scientific">Lederbergia lenta</name>
    <name type="common">Bacillus lentus</name>
    <dbReference type="NCBI Taxonomy" id="1467"/>
    <lineage>
        <taxon>Bacteria</taxon>
        <taxon>Bacillati</taxon>
        <taxon>Bacillota</taxon>
        <taxon>Bacilli</taxon>
        <taxon>Bacillales</taxon>
        <taxon>Bacillaceae</taxon>
        <taxon>Lederbergia</taxon>
    </lineage>
</organism>
<dbReference type="CDD" id="cd17489">
    <property type="entry name" value="MFS_YfcJ_like"/>
    <property type="match status" value="1"/>
</dbReference>
<dbReference type="PANTHER" id="PTHR23531:SF2">
    <property type="entry name" value="PERMEASE"/>
    <property type="match status" value="1"/>
</dbReference>
<reference evidence="8 9" key="1">
    <citation type="submission" date="2018-06" db="EMBL/GenBank/DDBJ databases">
        <authorList>
            <consortium name="Pathogen Informatics"/>
            <person name="Doyle S."/>
        </authorList>
    </citation>
    <scope>NUCLEOTIDE SEQUENCE [LARGE SCALE GENOMIC DNA]</scope>
    <source>
        <strain evidence="8 9">NCTC4824</strain>
    </source>
</reference>
<dbReference type="Proteomes" id="UP000249134">
    <property type="component" value="Chromosome 1"/>
</dbReference>
<dbReference type="GO" id="GO:0022857">
    <property type="term" value="F:transmembrane transporter activity"/>
    <property type="evidence" value="ECO:0007669"/>
    <property type="project" value="InterPro"/>
</dbReference>
<keyword evidence="5 6" id="KW-0472">Membrane</keyword>
<keyword evidence="3 6" id="KW-0812">Transmembrane</keyword>
<evidence type="ECO:0000256" key="5">
    <source>
        <dbReference type="ARBA" id="ARBA00023136"/>
    </source>
</evidence>
<feature type="transmembrane region" description="Helical" evidence="6">
    <location>
        <begin position="166"/>
        <end position="186"/>
    </location>
</feature>
<dbReference type="InterPro" id="IPR020846">
    <property type="entry name" value="MFS_dom"/>
</dbReference>
<feature type="transmembrane region" description="Helical" evidence="6">
    <location>
        <begin position="297"/>
        <end position="317"/>
    </location>
</feature>
<dbReference type="SUPFAM" id="SSF103473">
    <property type="entry name" value="MFS general substrate transporter"/>
    <property type="match status" value="1"/>
</dbReference>
<dbReference type="RefSeq" id="WP_066136717.1">
    <property type="nucleotide sequence ID" value="NZ_CBCSGM010000001.1"/>
</dbReference>
<feature type="transmembrane region" description="Helical" evidence="6">
    <location>
        <begin position="82"/>
        <end position="104"/>
    </location>
</feature>
<feature type="transmembrane region" description="Helical" evidence="6">
    <location>
        <begin position="241"/>
        <end position="262"/>
    </location>
</feature>
<evidence type="ECO:0000313" key="9">
    <source>
        <dbReference type="Proteomes" id="UP000249134"/>
    </source>
</evidence>
<feature type="transmembrane region" description="Helical" evidence="6">
    <location>
        <begin position="12"/>
        <end position="35"/>
    </location>
</feature>
<proteinExistence type="predicted"/>
<dbReference type="KEGG" id="blen:NCTC4824_01289"/>
<evidence type="ECO:0000256" key="6">
    <source>
        <dbReference type="SAM" id="Phobius"/>
    </source>
</evidence>
<evidence type="ECO:0000259" key="7">
    <source>
        <dbReference type="PROSITE" id="PS50850"/>
    </source>
</evidence>
<dbReference type="EMBL" id="LS483476">
    <property type="protein sequence ID" value="SQI54204.1"/>
    <property type="molecule type" value="Genomic_DNA"/>
</dbReference>
<dbReference type="InterPro" id="IPR011701">
    <property type="entry name" value="MFS"/>
</dbReference>
<keyword evidence="4 6" id="KW-1133">Transmembrane helix</keyword>
<dbReference type="Gene3D" id="1.20.1250.20">
    <property type="entry name" value="MFS general substrate transporter like domains"/>
    <property type="match status" value="1"/>
</dbReference>
<keyword evidence="2" id="KW-0813">Transport</keyword>
<dbReference type="STRING" id="1348624.GCA_001591545_00382"/>